<evidence type="ECO:0000313" key="8">
    <source>
        <dbReference type="EMBL" id="CUR51445.1"/>
    </source>
</evidence>
<gene>
    <name evidence="8" type="ORF">NDEV_0680</name>
</gene>
<evidence type="ECO:0000256" key="3">
    <source>
        <dbReference type="ARBA" id="ARBA00022676"/>
    </source>
</evidence>
<keyword evidence="6" id="KW-1133">Transmembrane helix</keyword>
<comment type="subcellular location">
    <subcellularLocation>
        <location evidence="1">Cell membrane</location>
    </subcellularLocation>
</comment>
<organism evidence="8 9">
    <name type="scientific">Nitrosotalea devaniterrae</name>
    <dbReference type="NCBI Taxonomy" id="1078905"/>
    <lineage>
        <taxon>Archaea</taxon>
        <taxon>Nitrososphaerota</taxon>
        <taxon>Nitrososphaeria</taxon>
        <taxon>Nitrosotaleales</taxon>
        <taxon>Nitrosotaleaceae</taxon>
        <taxon>Nitrosotalea</taxon>
    </lineage>
</organism>
<keyword evidence="4 8" id="KW-0808">Transferase</keyword>
<dbReference type="PANTHER" id="PTHR43646">
    <property type="entry name" value="GLYCOSYLTRANSFERASE"/>
    <property type="match status" value="1"/>
</dbReference>
<dbReference type="InterPro" id="IPR029044">
    <property type="entry name" value="Nucleotide-diphossugar_trans"/>
</dbReference>
<dbReference type="Pfam" id="PF00535">
    <property type="entry name" value="Glycos_transf_2"/>
    <property type="match status" value="1"/>
</dbReference>
<keyword evidence="5 6" id="KW-0472">Membrane</keyword>
<evidence type="ECO:0000256" key="5">
    <source>
        <dbReference type="ARBA" id="ARBA00023136"/>
    </source>
</evidence>
<accession>A0A128A262</accession>
<feature type="transmembrane region" description="Helical" evidence="6">
    <location>
        <begin position="291"/>
        <end position="314"/>
    </location>
</feature>
<keyword evidence="2" id="KW-1003">Cell membrane</keyword>
<dbReference type="InterPro" id="IPR001173">
    <property type="entry name" value="Glyco_trans_2-like"/>
</dbReference>
<evidence type="ECO:0000259" key="7">
    <source>
        <dbReference type="Pfam" id="PF00535"/>
    </source>
</evidence>
<evidence type="ECO:0000256" key="1">
    <source>
        <dbReference type="ARBA" id="ARBA00004236"/>
    </source>
</evidence>
<proteinExistence type="predicted"/>
<dbReference type="KEGG" id="ndv:NDEV_0680"/>
<dbReference type="EMBL" id="LN890280">
    <property type="protein sequence ID" value="CUR51445.1"/>
    <property type="molecule type" value="Genomic_DNA"/>
</dbReference>
<dbReference type="AlphaFoldDB" id="A0A128A262"/>
<keyword evidence="9" id="KW-1185">Reference proteome</keyword>
<keyword evidence="3" id="KW-0328">Glycosyltransferase</keyword>
<evidence type="ECO:0000256" key="2">
    <source>
        <dbReference type="ARBA" id="ARBA00022475"/>
    </source>
</evidence>
<dbReference type="Gene3D" id="3.90.550.10">
    <property type="entry name" value="Spore Coat Polysaccharide Biosynthesis Protein SpsA, Chain A"/>
    <property type="match status" value="1"/>
</dbReference>
<dbReference type="SUPFAM" id="SSF53448">
    <property type="entry name" value="Nucleotide-diphospho-sugar transferases"/>
    <property type="match status" value="1"/>
</dbReference>
<sequence length="402" mass="45364">MYIILDAINYFLAAIMLSVSVAWMFLVKSMWITFRDSPFLDKYNSRPHHTPKVSIILPARNEEMFIEKCINSLLEQDYKNYEIIAIDDMSDDNTGEIIKKIAKKNSKVIHVTAGPKPEKWIGKNWACIEGFKRSSGELLLFTDADTTHTRKTISLSVDHLLSEELDSLTVIPKMLCLDWWTKITLPVLSTFLHTRFSALRVNDPSKKTGYFFGSFFIIKRKTYEAVGTHESVKSEIVEDGALGKKVKEQGFKLKMVRGEHLVEAVWARDLTTLWHALKRLMIPLYIQSSKMAVGIFFAVLFLLFMPFPIIIYSISFVNMSTSFVILLGASLFASGMFYLGSAIDAKKGLSLGFRHVLFAPLGSTVIVSGFASGILHAKKSNAVTWRGRTYSISDTKQNAISL</sequence>
<dbReference type="GO" id="GO:0005886">
    <property type="term" value="C:plasma membrane"/>
    <property type="evidence" value="ECO:0007669"/>
    <property type="project" value="UniProtKB-SubCell"/>
</dbReference>
<feature type="transmembrane region" description="Helical" evidence="6">
    <location>
        <begin position="351"/>
        <end position="375"/>
    </location>
</feature>
<keyword evidence="6" id="KW-0812">Transmembrane</keyword>
<feature type="transmembrane region" description="Helical" evidence="6">
    <location>
        <begin position="7"/>
        <end position="27"/>
    </location>
</feature>
<name>A0A128A262_9ARCH</name>
<evidence type="ECO:0000313" key="9">
    <source>
        <dbReference type="Proteomes" id="UP000196239"/>
    </source>
</evidence>
<dbReference type="Proteomes" id="UP000196239">
    <property type="component" value="Chromosome 1"/>
</dbReference>
<dbReference type="PANTHER" id="PTHR43646:SF2">
    <property type="entry name" value="GLYCOSYLTRANSFERASE 2-LIKE DOMAIN-CONTAINING PROTEIN"/>
    <property type="match status" value="1"/>
</dbReference>
<feature type="domain" description="Glycosyltransferase 2-like" evidence="7">
    <location>
        <begin position="54"/>
        <end position="225"/>
    </location>
</feature>
<evidence type="ECO:0000256" key="4">
    <source>
        <dbReference type="ARBA" id="ARBA00022679"/>
    </source>
</evidence>
<feature type="transmembrane region" description="Helical" evidence="6">
    <location>
        <begin position="320"/>
        <end position="339"/>
    </location>
</feature>
<dbReference type="GO" id="GO:0016757">
    <property type="term" value="F:glycosyltransferase activity"/>
    <property type="evidence" value="ECO:0007669"/>
    <property type="project" value="UniProtKB-KW"/>
</dbReference>
<reference evidence="9" key="1">
    <citation type="submission" date="2015-10" db="EMBL/GenBank/DDBJ databases">
        <authorList>
            <person name="Lehtovirta-Morley L.E."/>
            <person name="Vieille C."/>
        </authorList>
    </citation>
    <scope>NUCLEOTIDE SEQUENCE [LARGE SCALE GENOMIC DNA]</scope>
</reference>
<protein>
    <submittedName>
        <fullName evidence="8">Glycosyl transferase family 2</fullName>
    </submittedName>
</protein>
<evidence type="ECO:0000256" key="6">
    <source>
        <dbReference type="SAM" id="Phobius"/>
    </source>
</evidence>